<feature type="site" description="Interaction with tRNA" evidence="10">
    <location>
        <position position="142"/>
    </location>
</feature>
<comment type="catalytic activity">
    <reaction evidence="8 10">
        <text>S-sulfanyl-L-cysteinyl-[protein] + uridine(34) in tRNA + AH2 + ATP = 2-thiouridine(34) in tRNA + L-cysteinyl-[protein] + A + AMP + diphosphate + H(+)</text>
        <dbReference type="Rhea" id="RHEA:47032"/>
        <dbReference type="Rhea" id="RHEA-COMP:10131"/>
        <dbReference type="Rhea" id="RHEA-COMP:11726"/>
        <dbReference type="Rhea" id="RHEA-COMP:11727"/>
        <dbReference type="Rhea" id="RHEA-COMP:11728"/>
        <dbReference type="ChEBI" id="CHEBI:13193"/>
        <dbReference type="ChEBI" id="CHEBI:15378"/>
        <dbReference type="ChEBI" id="CHEBI:17499"/>
        <dbReference type="ChEBI" id="CHEBI:29950"/>
        <dbReference type="ChEBI" id="CHEBI:30616"/>
        <dbReference type="ChEBI" id="CHEBI:33019"/>
        <dbReference type="ChEBI" id="CHEBI:61963"/>
        <dbReference type="ChEBI" id="CHEBI:65315"/>
        <dbReference type="ChEBI" id="CHEBI:87170"/>
        <dbReference type="ChEBI" id="CHEBI:456215"/>
        <dbReference type="EC" id="2.8.1.13"/>
    </reaction>
</comment>
<evidence type="ECO:0000256" key="6">
    <source>
        <dbReference type="ARBA" id="ARBA00022884"/>
    </source>
</evidence>
<feature type="binding site" evidence="10">
    <location>
        <position position="141"/>
    </location>
    <ligand>
        <name>ATP</name>
        <dbReference type="ChEBI" id="CHEBI:30616"/>
    </ligand>
</feature>
<keyword evidence="7 10" id="KW-1015">Disulfide bond</keyword>
<dbReference type="Gene3D" id="2.30.30.280">
    <property type="entry name" value="Adenine nucleotide alpha hydrolases-like domains"/>
    <property type="match status" value="1"/>
</dbReference>
<evidence type="ECO:0000313" key="13">
    <source>
        <dbReference type="EMBL" id="MYH62273.1"/>
    </source>
</evidence>
<dbReference type="FunFam" id="2.30.30.280:FF:000001">
    <property type="entry name" value="tRNA-specific 2-thiouridylase MnmA"/>
    <property type="match status" value="1"/>
</dbReference>
<feature type="active site" description="Cysteine persulfide intermediate" evidence="10">
    <location>
        <position position="214"/>
    </location>
</feature>
<dbReference type="GO" id="GO:0002143">
    <property type="term" value="P:tRNA wobble position uridine thiolation"/>
    <property type="evidence" value="ECO:0007669"/>
    <property type="project" value="TreeGrafter"/>
</dbReference>
<dbReference type="Pfam" id="PF20258">
    <property type="entry name" value="tRNA_Me_trans_C"/>
    <property type="match status" value="1"/>
</dbReference>
<evidence type="ECO:0000256" key="5">
    <source>
        <dbReference type="ARBA" id="ARBA00022840"/>
    </source>
</evidence>
<dbReference type="NCBIfam" id="TIGR00420">
    <property type="entry name" value="trmU"/>
    <property type="match status" value="1"/>
</dbReference>
<dbReference type="Pfam" id="PF03054">
    <property type="entry name" value="tRNA_Me_trans"/>
    <property type="match status" value="1"/>
</dbReference>
<dbReference type="GO" id="GO:0103016">
    <property type="term" value="F:tRNA-uridine 2-sulfurtransferase activity"/>
    <property type="evidence" value="ECO:0007669"/>
    <property type="project" value="UniProtKB-EC"/>
</dbReference>
<dbReference type="InterPro" id="IPR023382">
    <property type="entry name" value="MnmA-like_central_sf"/>
</dbReference>
<feature type="active site" description="Nucleophile" evidence="10">
    <location>
        <position position="117"/>
    </location>
</feature>
<dbReference type="PANTHER" id="PTHR11933:SF5">
    <property type="entry name" value="MITOCHONDRIAL TRNA-SPECIFIC 2-THIOURIDYLASE 1"/>
    <property type="match status" value="1"/>
</dbReference>
<comment type="function">
    <text evidence="9 10">Catalyzes the 2-thiolation of uridine at the wobble position (U34) of tRNA, leading to the formation of s(2)U34.</text>
</comment>
<protein>
    <recommendedName>
        <fullName evidence="10">tRNA-specific 2-thiouridylase MnmA</fullName>
        <ecNumber evidence="10">2.8.1.13</ecNumber>
    </recommendedName>
</protein>
<evidence type="ECO:0000256" key="3">
    <source>
        <dbReference type="ARBA" id="ARBA00022694"/>
    </source>
</evidence>
<evidence type="ECO:0000256" key="2">
    <source>
        <dbReference type="ARBA" id="ARBA00022679"/>
    </source>
</evidence>
<gene>
    <name evidence="10 13" type="primary">mnmA</name>
    <name evidence="13" type="ORF">F4148_11125</name>
</gene>
<dbReference type="InterPro" id="IPR046884">
    <property type="entry name" value="MnmA-like_central"/>
</dbReference>
<feature type="domain" description="tRNA-specific 2-thiouridylase MnmA-like C-terminal" evidence="11">
    <location>
        <begin position="295"/>
        <end position="370"/>
    </location>
</feature>
<evidence type="ECO:0000256" key="4">
    <source>
        <dbReference type="ARBA" id="ARBA00022741"/>
    </source>
</evidence>
<evidence type="ECO:0000256" key="7">
    <source>
        <dbReference type="ARBA" id="ARBA00023157"/>
    </source>
</evidence>
<dbReference type="InterPro" id="IPR046885">
    <property type="entry name" value="MnmA-like_C"/>
</dbReference>
<dbReference type="GO" id="GO:0005737">
    <property type="term" value="C:cytoplasm"/>
    <property type="evidence" value="ECO:0007669"/>
    <property type="project" value="UniProtKB-SubCell"/>
</dbReference>
<comment type="subcellular location">
    <subcellularLocation>
        <location evidence="10">Cytoplasm</location>
    </subcellularLocation>
</comment>
<dbReference type="PANTHER" id="PTHR11933">
    <property type="entry name" value="TRNA 5-METHYLAMINOMETHYL-2-THIOURIDYLATE -METHYLTRANSFERASE"/>
    <property type="match status" value="1"/>
</dbReference>
<keyword evidence="2 10" id="KW-0808">Transferase</keyword>
<dbReference type="Pfam" id="PF20259">
    <property type="entry name" value="tRNA_Me_trans_M"/>
    <property type="match status" value="1"/>
</dbReference>
<keyword evidence="1 10" id="KW-0820">tRNA-binding</keyword>
<accession>A0A6B1FYP8</accession>
<feature type="site" description="Interaction with tRNA" evidence="10">
    <location>
        <position position="354"/>
    </location>
</feature>
<dbReference type="AlphaFoldDB" id="A0A6B1FYP8"/>
<comment type="caution">
    <text evidence="10">Lacks conserved residue(s) required for the propagation of feature annotation.</text>
</comment>
<dbReference type="SUPFAM" id="SSF52402">
    <property type="entry name" value="Adenine nucleotide alpha hydrolases-like"/>
    <property type="match status" value="1"/>
</dbReference>
<name>A0A6B1FYP8_9CHLR</name>
<dbReference type="InterPro" id="IPR014729">
    <property type="entry name" value="Rossmann-like_a/b/a_fold"/>
</dbReference>
<feature type="disulfide bond" description="Alternate" evidence="10">
    <location>
        <begin position="117"/>
        <end position="214"/>
    </location>
</feature>
<reference evidence="13" key="1">
    <citation type="submission" date="2019-09" db="EMBL/GenBank/DDBJ databases">
        <title>Characterisation of the sponge microbiome using genome-centric metagenomics.</title>
        <authorList>
            <person name="Engelberts J.P."/>
            <person name="Robbins S.J."/>
            <person name="De Goeij J.M."/>
            <person name="Aranda M."/>
            <person name="Bell S.C."/>
            <person name="Webster N.S."/>
        </authorList>
    </citation>
    <scope>NUCLEOTIDE SEQUENCE</scope>
    <source>
        <strain evidence="13">SB0675_bin_29</strain>
    </source>
</reference>
<dbReference type="FunFam" id="3.40.50.620:FF:000115">
    <property type="entry name" value="tRNA-specific 2-thiouridylase MnmA"/>
    <property type="match status" value="1"/>
</dbReference>
<keyword evidence="5 10" id="KW-0067">ATP-binding</keyword>
<evidence type="ECO:0000256" key="10">
    <source>
        <dbReference type="HAMAP-Rule" id="MF_00144"/>
    </source>
</evidence>
<feature type="binding site" evidence="10">
    <location>
        <begin position="22"/>
        <end position="29"/>
    </location>
    <ligand>
        <name>ATP</name>
        <dbReference type="ChEBI" id="CHEBI:30616"/>
    </ligand>
</feature>
<comment type="similarity">
    <text evidence="10">Belongs to the MnmA/TRMU family.</text>
</comment>
<comment type="caution">
    <text evidence="13">The sequence shown here is derived from an EMBL/GenBank/DDBJ whole genome shotgun (WGS) entry which is preliminary data.</text>
</comment>
<feature type="domain" description="tRNA-specific 2-thiouridylase MnmA-like central" evidence="12">
    <location>
        <begin position="225"/>
        <end position="287"/>
    </location>
</feature>
<keyword evidence="4 10" id="KW-0547">Nucleotide-binding</keyword>
<evidence type="ECO:0000256" key="1">
    <source>
        <dbReference type="ARBA" id="ARBA00022555"/>
    </source>
</evidence>
<dbReference type="Gene3D" id="2.40.30.10">
    <property type="entry name" value="Translation factors"/>
    <property type="match status" value="1"/>
</dbReference>
<feature type="region of interest" description="Interaction with tRNA" evidence="10">
    <location>
        <begin position="321"/>
        <end position="322"/>
    </location>
</feature>
<keyword evidence="10" id="KW-0963">Cytoplasm</keyword>
<proteinExistence type="inferred from homology"/>
<dbReference type="EMBL" id="VYDA01000401">
    <property type="protein sequence ID" value="MYH62273.1"/>
    <property type="molecule type" value="Genomic_DNA"/>
</dbReference>
<feature type="region of interest" description="Interaction with tRNA" evidence="10">
    <location>
        <begin position="164"/>
        <end position="166"/>
    </location>
</feature>
<keyword evidence="6 10" id="KW-0694">RNA-binding</keyword>
<dbReference type="Gene3D" id="3.40.50.620">
    <property type="entry name" value="HUPs"/>
    <property type="match status" value="1"/>
</dbReference>
<dbReference type="GO" id="GO:0000049">
    <property type="term" value="F:tRNA binding"/>
    <property type="evidence" value="ECO:0007669"/>
    <property type="project" value="UniProtKB-KW"/>
</dbReference>
<evidence type="ECO:0000259" key="11">
    <source>
        <dbReference type="Pfam" id="PF20258"/>
    </source>
</evidence>
<dbReference type="EC" id="2.8.1.13" evidence="10"/>
<feature type="binding site" evidence="10">
    <location>
        <position position="48"/>
    </location>
    <ligand>
        <name>ATP</name>
        <dbReference type="ChEBI" id="CHEBI:30616"/>
    </ligand>
</feature>
<dbReference type="NCBIfam" id="NF001138">
    <property type="entry name" value="PRK00143.1"/>
    <property type="match status" value="1"/>
</dbReference>
<keyword evidence="3 10" id="KW-0819">tRNA processing</keyword>
<evidence type="ECO:0000256" key="8">
    <source>
        <dbReference type="ARBA" id="ARBA00051542"/>
    </source>
</evidence>
<organism evidence="13">
    <name type="scientific">Caldilineaceae bacterium SB0675_bin_29</name>
    <dbReference type="NCBI Taxonomy" id="2605266"/>
    <lineage>
        <taxon>Bacteria</taxon>
        <taxon>Bacillati</taxon>
        <taxon>Chloroflexota</taxon>
        <taxon>Caldilineae</taxon>
        <taxon>Caldilineales</taxon>
        <taxon>Caldilineaceae</taxon>
    </lineage>
</organism>
<dbReference type="HAMAP" id="MF_00144">
    <property type="entry name" value="tRNA_thiouridyl_MnmA"/>
    <property type="match status" value="1"/>
</dbReference>
<dbReference type="GO" id="GO:0005524">
    <property type="term" value="F:ATP binding"/>
    <property type="evidence" value="ECO:0007669"/>
    <property type="project" value="UniProtKB-KW"/>
</dbReference>
<evidence type="ECO:0000256" key="9">
    <source>
        <dbReference type="ARBA" id="ARBA00056575"/>
    </source>
</evidence>
<sequence length="393" mass="42898">MIGETTRNKHERPRSETTVVVAMSGGVDSSVAAALLTEQGYRCIGVMMRLWAEKADGEGSGNKCCDEESVEDARRVADQLGMPFYLINVERPFKEKVVDLFIEGYSSGLTPNPCLSCNRHIRFDYLLNYARRLGADFLATGHYARLRRQPDGSIQLLRGVDVHKDQSYVLSVLGQAELTDLLFPVGEFAKEDVRRMAAARGLPIHSKHDSMDLCFVIDDDYRRFLSDWAADAMEAGEIVDIEGNVLGEHEGLPHYTVGQRRGLGLSGTAAPMYVVELAHNRNQLIVGPAEALERSELAAIDVNWISGRPVSAGSRVSCQIRYSGQPLDCRVFPQQDGNVRVEFEKPARGVGPGQGAVFYDGSRCLGGGLIDRVDSGGDPASSAGTPAHRVSVN</sequence>
<evidence type="ECO:0000259" key="12">
    <source>
        <dbReference type="Pfam" id="PF20259"/>
    </source>
</evidence>
<dbReference type="CDD" id="cd01998">
    <property type="entry name" value="MnmA_TRMU-like"/>
    <property type="match status" value="1"/>
</dbReference>
<dbReference type="InterPro" id="IPR004506">
    <property type="entry name" value="MnmA-like"/>
</dbReference>